<accession>A0A0D3BY57</accession>
<keyword evidence="3" id="KW-0560">Oxidoreductase</keyword>
<reference evidence="6 7" key="1">
    <citation type="journal article" date="2014" name="Genome Biol.">
        <title>Transcriptome and methylome profiling reveals relics of genome dominance in the mesopolyploid Brassica oleracea.</title>
        <authorList>
            <person name="Parkin I.A."/>
            <person name="Koh C."/>
            <person name="Tang H."/>
            <person name="Robinson S.J."/>
            <person name="Kagale S."/>
            <person name="Clarke W.E."/>
            <person name="Town C.D."/>
            <person name="Nixon J."/>
            <person name="Krishnakumar V."/>
            <person name="Bidwell S.L."/>
            <person name="Denoeud F."/>
            <person name="Belcram H."/>
            <person name="Links M.G."/>
            <person name="Just J."/>
            <person name="Clarke C."/>
            <person name="Bender T."/>
            <person name="Huebert T."/>
            <person name="Mason A.S."/>
            <person name="Pires J.C."/>
            <person name="Barker G."/>
            <person name="Moore J."/>
            <person name="Walley P.G."/>
            <person name="Manoli S."/>
            <person name="Batley J."/>
            <person name="Edwards D."/>
            <person name="Nelson M.N."/>
            <person name="Wang X."/>
            <person name="Paterson A.H."/>
            <person name="King G."/>
            <person name="Bancroft I."/>
            <person name="Chalhoub B."/>
            <person name="Sharpe A.G."/>
        </authorList>
    </citation>
    <scope>NUCLEOTIDE SEQUENCE</scope>
    <source>
        <strain evidence="6 7">cv. TO1000</strain>
    </source>
</reference>
<dbReference type="EnsemblPlants" id="Bo4g120170.1">
    <property type="protein sequence ID" value="Bo4g120170.1"/>
    <property type="gene ID" value="Bo4g120170"/>
</dbReference>
<feature type="domain" description="Isopenicillin N synthase-like Fe(2+) 2OG dioxygenase" evidence="5">
    <location>
        <begin position="95"/>
        <end position="172"/>
    </location>
</feature>
<dbReference type="InterPro" id="IPR044861">
    <property type="entry name" value="IPNS-like_FE2OG_OXY"/>
</dbReference>
<name>A0A0D3BY57_BRAOL</name>
<dbReference type="GO" id="GO:0016491">
    <property type="term" value="F:oxidoreductase activity"/>
    <property type="evidence" value="ECO:0007669"/>
    <property type="project" value="UniProtKB-KW"/>
</dbReference>
<sequence length="204" mass="23205">MTRLARDFFALTTEEKLRFHMSGGEGGFSISSHLQGEAMKDWRDVVLYPTYPGWSKVTEYSERLMGLAYKVLEVLSEAMGLEKDALKNACVDMEQKIFVTYFPKRPKPDLALGMRHTDNGILQDQVSCLQVTRDNGKTWVRVPFVPGALVINLGDIGHYLSNGRFMTTDHHKLFINTFLFPAPHATVYPPISYEAITMRKLKDL</sequence>
<dbReference type="RefSeq" id="XP_013633037.1">
    <property type="nucleotide sequence ID" value="XM_013777583.1"/>
</dbReference>
<evidence type="ECO:0000313" key="6">
    <source>
        <dbReference type="EnsemblPlants" id="Bo4g120170.1"/>
    </source>
</evidence>
<keyword evidence="2" id="KW-0479">Metal-binding</keyword>
<dbReference type="Gene3D" id="2.60.120.330">
    <property type="entry name" value="B-lactam Antibiotic, Isopenicillin N Synthase, Chain"/>
    <property type="match status" value="1"/>
</dbReference>
<dbReference type="PANTHER" id="PTHR10209">
    <property type="entry name" value="OXIDOREDUCTASE, 2OG-FE II OXYGENASE FAMILY PROTEIN"/>
    <property type="match status" value="1"/>
</dbReference>
<proteinExistence type="inferred from homology"/>
<dbReference type="Pfam" id="PF03171">
    <property type="entry name" value="2OG-FeII_Oxy"/>
    <property type="match status" value="1"/>
</dbReference>
<dbReference type="STRING" id="109376.A0A0D3BY57"/>
<dbReference type="eggNOG" id="KOG0143">
    <property type="taxonomic scope" value="Eukaryota"/>
</dbReference>
<dbReference type="AlphaFoldDB" id="A0A0D3BY57"/>
<dbReference type="GO" id="GO:0046872">
    <property type="term" value="F:metal ion binding"/>
    <property type="evidence" value="ECO:0007669"/>
    <property type="project" value="UniProtKB-KW"/>
</dbReference>
<dbReference type="InterPro" id="IPR027443">
    <property type="entry name" value="IPNS-like_sf"/>
</dbReference>
<protein>
    <recommendedName>
        <fullName evidence="5">Isopenicillin N synthase-like Fe(2+) 2OG dioxygenase domain-containing protein</fullName>
    </recommendedName>
</protein>
<dbReference type="HOGENOM" id="CLU_010119_9_0_1"/>
<evidence type="ECO:0000256" key="3">
    <source>
        <dbReference type="ARBA" id="ARBA00023002"/>
    </source>
</evidence>
<dbReference type="SUPFAM" id="SSF51197">
    <property type="entry name" value="Clavaminate synthase-like"/>
    <property type="match status" value="1"/>
</dbReference>
<dbReference type="KEGG" id="boe:106338655"/>
<evidence type="ECO:0000256" key="2">
    <source>
        <dbReference type="ARBA" id="ARBA00022723"/>
    </source>
</evidence>
<evidence type="ECO:0000256" key="4">
    <source>
        <dbReference type="ARBA" id="ARBA00023004"/>
    </source>
</evidence>
<dbReference type="OrthoDB" id="288590at2759"/>
<evidence type="ECO:0000259" key="5">
    <source>
        <dbReference type="Pfam" id="PF03171"/>
    </source>
</evidence>
<dbReference type="Gramene" id="Bo4g120170.1">
    <property type="protein sequence ID" value="Bo4g120170.1"/>
    <property type="gene ID" value="Bo4g120170"/>
</dbReference>
<dbReference type="OMA" id="RHTDNGI"/>
<reference evidence="6" key="2">
    <citation type="submission" date="2015-03" db="UniProtKB">
        <authorList>
            <consortium name="EnsemblPlants"/>
        </authorList>
    </citation>
    <scope>IDENTIFICATION</scope>
</reference>
<organism evidence="6 7">
    <name type="scientific">Brassica oleracea var. oleracea</name>
    <dbReference type="NCBI Taxonomy" id="109376"/>
    <lineage>
        <taxon>Eukaryota</taxon>
        <taxon>Viridiplantae</taxon>
        <taxon>Streptophyta</taxon>
        <taxon>Embryophyta</taxon>
        <taxon>Tracheophyta</taxon>
        <taxon>Spermatophyta</taxon>
        <taxon>Magnoliopsida</taxon>
        <taxon>eudicotyledons</taxon>
        <taxon>Gunneridae</taxon>
        <taxon>Pentapetalae</taxon>
        <taxon>rosids</taxon>
        <taxon>malvids</taxon>
        <taxon>Brassicales</taxon>
        <taxon>Brassicaceae</taxon>
        <taxon>Brassiceae</taxon>
        <taxon>Brassica</taxon>
    </lineage>
</organism>
<evidence type="ECO:0000256" key="1">
    <source>
        <dbReference type="ARBA" id="ARBA00008056"/>
    </source>
</evidence>
<dbReference type="Proteomes" id="UP000032141">
    <property type="component" value="Chromosome C4"/>
</dbReference>
<keyword evidence="7" id="KW-1185">Reference proteome</keyword>
<keyword evidence="4" id="KW-0408">Iron</keyword>
<dbReference type="PANTHER" id="PTHR10209:SF714">
    <property type="entry name" value="1-AMINOCYCLOPROPANE-1-CARBOXYLATE OXIDASE HOMOLOG 11-RELATED"/>
    <property type="match status" value="1"/>
</dbReference>
<comment type="similarity">
    <text evidence="1">Belongs to the iron/ascorbate-dependent oxidoreductase family.</text>
</comment>
<evidence type="ECO:0000313" key="7">
    <source>
        <dbReference type="Proteomes" id="UP000032141"/>
    </source>
</evidence>
<dbReference type="GeneID" id="106338655"/>